<keyword evidence="3" id="KW-0067">ATP-binding</keyword>
<dbReference type="Pfam" id="PF08245">
    <property type="entry name" value="Mur_ligase_M"/>
    <property type="match status" value="1"/>
</dbReference>
<evidence type="ECO:0000256" key="3">
    <source>
        <dbReference type="ARBA" id="ARBA00022840"/>
    </source>
</evidence>
<accession>A0A7V1LNS4</accession>
<dbReference type="Gene3D" id="3.90.190.20">
    <property type="entry name" value="Mur ligase, C-terminal domain"/>
    <property type="match status" value="1"/>
</dbReference>
<dbReference type="GO" id="GO:0005524">
    <property type="term" value="F:ATP binding"/>
    <property type="evidence" value="ECO:0007669"/>
    <property type="project" value="UniProtKB-KW"/>
</dbReference>
<dbReference type="InterPro" id="IPR051046">
    <property type="entry name" value="MurCDEF_CellWall_CoF430Synth"/>
</dbReference>
<dbReference type="InterPro" id="IPR036565">
    <property type="entry name" value="Mur-like_cat_sf"/>
</dbReference>
<protein>
    <recommendedName>
        <fullName evidence="4">Mur ligase central domain-containing protein</fullName>
    </recommendedName>
</protein>
<dbReference type="InterPro" id="IPR036615">
    <property type="entry name" value="Mur_ligase_C_dom_sf"/>
</dbReference>
<dbReference type="Proteomes" id="UP000886005">
    <property type="component" value="Unassembled WGS sequence"/>
</dbReference>
<gene>
    <name evidence="5" type="ORF">ENJ10_11845</name>
</gene>
<dbReference type="SUPFAM" id="SSF53244">
    <property type="entry name" value="MurD-like peptide ligases, peptide-binding domain"/>
    <property type="match status" value="1"/>
</dbReference>
<evidence type="ECO:0000256" key="1">
    <source>
        <dbReference type="ARBA" id="ARBA00022598"/>
    </source>
</evidence>
<dbReference type="PANTHER" id="PTHR43024:SF1">
    <property type="entry name" value="UDP-N-ACETYLMURAMOYL-TRIPEPTIDE--D-ALANYL-D-ALANINE LIGASE"/>
    <property type="match status" value="1"/>
</dbReference>
<sequence length="382" mass="42451">MKDNDTPRLSLLEKRHFLQLRRQFMKPVIGVTGYLGKTTLVDMLSTVLSTRGKVLKTPYGRGTWNNNLKTLSRLSADYDYAIFEFDSYSGRNFAGLLRLIKPTIGVVTNIGDAHLSYLKDAMSLALQRSAMVKYLARDGKAVLNHDDDLSTALSRFITQAEIQRFGLNQAADFFATEMEQLGPDGLRFLLNIEREVHLPLYSVSDVYAFLASCAVLTDLDFTIDEIVRILRQSFKMPKGRGNLEKINGCFLLDESFPGSSRAVSKAARSLIGFKPHASQIIFIVGDMHGTGVNVEDRHLNMGHFLAALPFDHLITLGHYAKYIGDGSRLIPSAQRKVKHVADVNELLGYLGTVLRPGSAIAVKGLGNVAFHRIRSTIENFKG</sequence>
<feature type="domain" description="Mur ligase central" evidence="4">
    <location>
        <begin position="31"/>
        <end position="215"/>
    </location>
</feature>
<dbReference type="GO" id="GO:0016881">
    <property type="term" value="F:acid-amino acid ligase activity"/>
    <property type="evidence" value="ECO:0007669"/>
    <property type="project" value="InterPro"/>
</dbReference>
<proteinExistence type="predicted"/>
<reference evidence="5" key="1">
    <citation type="journal article" date="2020" name="mSystems">
        <title>Genome- and Community-Level Interaction Insights into Carbon Utilization and Element Cycling Functions of Hydrothermarchaeota in Hydrothermal Sediment.</title>
        <authorList>
            <person name="Zhou Z."/>
            <person name="Liu Y."/>
            <person name="Xu W."/>
            <person name="Pan J."/>
            <person name="Luo Z.H."/>
            <person name="Li M."/>
        </authorList>
    </citation>
    <scope>NUCLEOTIDE SEQUENCE [LARGE SCALE GENOMIC DNA]</scope>
    <source>
        <strain evidence="5">HyVt-456</strain>
    </source>
</reference>
<organism evidence="5">
    <name type="scientific">Caldithrix abyssi</name>
    <dbReference type="NCBI Taxonomy" id="187145"/>
    <lineage>
        <taxon>Bacteria</taxon>
        <taxon>Pseudomonadati</taxon>
        <taxon>Calditrichota</taxon>
        <taxon>Calditrichia</taxon>
        <taxon>Calditrichales</taxon>
        <taxon>Calditrichaceae</taxon>
        <taxon>Caldithrix</taxon>
    </lineage>
</organism>
<evidence type="ECO:0000313" key="5">
    <source>
        <dbReference type="EMBL" id="HED11373.1"/>
    </source>
</evidence>
<keyword evidence="2" id="KW-0547">Nucleotide-binding</keyword>
<dbReference type="AlphaFoldDB" id="A0A7V1LNS4"/>
<evidence type="ECO:0000256" key="2">
    <source>
        <dbReference type="ARBA" id="ARBA00022741"/>
    </source>
</evidence>
<dbReference type="PANTHER" id="PTHR43024">
    <property type="entry name" value="UDP-N-ACETYLMURAMOYL-TRIPEPTIDE--D-ALANYL-D-ALANINE LIGASE"/>
    <property type="match status" value="1"/>
</dbReference>
<dbReference type="InterPro" id="IPR013221">
    <property type="entry name" value="Mur_ligase_cen"/>
</dbReference>
<evidence type="ECO:0000259" key="4">
    <source>
        <dbReference type="Pfam" id="PF08245"/>
    </source>
</evidence>
<comment type="caution">
    <text evidence="5">The sequence shown here is derived from an EMBL/GenBank/DDBJ whole genome shotgun (WGS) entry which is preliminary data.</text>
</comment>
<dbReference type="EMBL" id="DRLD01000328">
    <property type="protein sequence ID" value="HED11373.1"/>
    <property type="molecule type" value="Genomic_DNA"/>
</dbReference>
<keyword evidence="1" id="KW-0436">Ligase</keyword>
<name>A0A7V1LNS4_CALAY</name>
<dbReference type="SUPFAM" id="SSF53623">
    <property type="entry name" value="MurD-like peptide ligases, catalytic domain"/>
    <property type="match status" value="1"/>
</dbReference>
<dbReference type="Gene3D" id="3.40.1190.10">
    <property type="entry name" value="Mur-like, catalytic domain"/>
    <property type="match status" value="1"/>
</dbReference>